<evidence type="ECO:0000313" key="4">
    <source>
        <dbReference type="Proteomes" id="UP000799438"/>
    </source>
</evidence>
<name>A0A6A6BGY6_9PEZI</name>
<dbReference type="AlphaFoldDB" id="A0A6A6BGY6"/>
<dbReference type="GO" id="GO:0005634">
    <property type="term" value="C:nucleus"/>
    <property type="evidence" value="ECO:0007669"/>
    <property type="project" value="UniProtKB-SubCell"/>
</dbReference>
<dbReference type="InterPro" id="IPR021858">
    <property type="entry name" value="Fun_TF"/>
</dbReference>
<dbReference type="Proteomes" id="UP000799438">
    <property type="component" value="Unassembled WGS sequence"/>
</dbReference>
<dbReference type="GO" id="GO:0045944">
    <property type="term" value="P:positive regulation of transcription by RNA polymerase II"/>
    <property type="evidence" value="ECO:0007669"/>
    <property type="project" value="TreeGrafter"/>
</dbReference>
<proteinExistence type="predicted"/>
<comment type="subcellular location">
    <subcellularLocation>
        <location evidence="1">Nucleus</location>
    </subcellularLocation>
</comment>
<keyword evidence="4" id="KW-1185">Reference proteome</keyword>
<dbReference type="GO" id="GO:0003700">
    <property type="term" value="F:DNA-binding transcription factor activity"/>
    <property type="evidence" value="ECO:0007669"/>
    <property type="project" value="TreeGrafter"/>
</dbReference>
<dbReference type="RefSeq" id="XP_033398405.1">
    <property type="nucleotide sequence ID" value="XM_033538994.1"/>
</dbReference>
<reference evidence="3" key="1">
    <citation type="journal article" date="2020" name="Stud. Mycol.">
        <title>101 Dothideomycetes genomes: a test case for predicting lifestyles and emergence of pathogens.</title>
        <authorList>
            <person name="Haridas S."/>
            <person name="Albert R."/>
            <person name="Binder M."/>
            <person name="Bloem J."/>
            <person name="Labutti K."/>
            <person name="Salamov A."/>
            <person name="Andreopoulos B."/>
            <person name="Baker S."/>
            <person name="Barry K."/>
            <person name="Bills G."/>
            <person name="Bluhm B."/>
            <person name="Cannon C."/>
            <person name="Castanera R."/>
            <person name="Culley D."/>
            <person name="Daum C."/>
            <person name="Ezra D."/>
            <person name="Gonzalez J."/>
            <person name="Henrissat B."/>
            <person name="Kuo A."/>
            <person name="Liang C."/>
            <person name="Lipzen A."/>
            <person name="Lutzoni F."/>
            <person name="Magnuson J."/>
            <person name="Mondo S."/>
            <person name="Nolan M."/>
            <person name="Ohm R."/>
            <person name="Pangilinan J."/>
            <person name="Park H.-J."/>
            <person name="Ramirez L."/>
            <person name="Alfaro M."/>
            <person name="Sun H."/>
            <person name="Tritt A."/>
            <person name="Yoshinaga Y."/>
            <person name="Zwiers L.-H."/>
            <person name="Turgeon B."/>
            <person name="Goodwin S."/>
            <person name="Spatafora J."/>
            <person name="Crous P."/>
            <person name="Grigoriev I."/>
        </authorList>
    </citation>
    <scope>NUCLEOTIDE SEQUENCE</scope>
    <source>
        <strain evidence="3">CBS 121167</strain>
    </source>
</reference>
<dbReference type="PANTHER" id="PTHR37534:SF2">
    <property type="entry name" value="N-ACETYLTRANSFERASE DOMAIN-CONTAINING PROTEIN"/>
    <property type="match status" value="1"/>
</dbReference>
<dbReference type="OrthoDB" id="407832at2759"/>
<evidence type="ECO:0000256" key="1">
    <source>
        <dbReference type="ARBA" id="ARBA00004123"/>
    </source>
</evidence>
<dbReference type="GO" id="GO:0000976">
    <property type="term" value="F:transcription cis-regulatory region binding"/>
    <property type="evidence" value="ECO:0007669"/>
    <property type="project" value="TreeGrafter"/>
</dbReference>
<accession>A0A6A6BGY6</accession>
<evidence type="ECO:0000256" key="2">
    <source>
        <dbReference type="ARBA" id="ARBA00023242"/>
    </source>
</evidence>
<protein>
    <recommendedName>
        <fullName evidence="5">ARCA protein</fullName>
    </recommendedName>
</protein>
<organism evidence="3 4">
    <name type="scientific">Aplosporella prunicola CBS 121167</name>
    <dbReference type="NCBI Taxonomy" id="1176127"/>
    <lineage>
        <taxon>Eukaryota</taxon>
        <taxon>Fungi</taxon>
        <taxon>Dikarya</taxon>
        <taxon>Ascomycota</taxon>
        <taxon>Pezizomycotina</taxon>
        <taxon>Dothideomycetes</taxon>
        <taxon>Dothideomycetes incertae sedis</taxon>
        <taxon>Botryosphaeriales</taxon>
        <taxon>Aplosporellaceae</taxon>
        <taxon>Aplosporella</taxon>
    </lineage>
</organism>
<evidence type="ECO:0000313" key="3">
    <source>
        <dbReference type="EMBL" id="KAF2142693.1"/>
    </source>
</evidence>
<dbReference type="Pfam" id="PF11951">
    <property type="entry name" value="Fungal_trans_2"/>
    <property type="match status" value="1"/>
</dbReference>
<sequence length="430" mass="48821">MQGPSEHGSHVLNNVPEISAFGYSPDVYLDAFEWPAISLHDQNRSASTEDSLSDCDDLHLDLTVDSSGLWPLKTSEEALLFRYFVTDLAPWFDFCDKDRHFGTMVVQASSTCETLLNAILSVSARHLSKSGSFDPLASDKYQRKCLQILIPALNNQHSLLESTLFAATAILRLFDEMADPVEDRQSCGHILGTHILLRAKENTTDSSLRAASLQVALRQEIFISFLTRTPIPPLADYLNIDRTTSPTDDYTWAVRMIAFTADVLSFCYGHSGRDTGSWQRLNDYLEEWTRCKPQSFRPIHYERKGCGYFPKIWFANDCHIGAQLYSDVCRILLLVHDPRMPSLGLDRSIAMKRVDNRVRHYVRRMCGVAISHPQVQPAASVTGMVIAMCGDRFSEKDEQQQLLHILKQSEAHLTWPHLKTHERLSQYWGL</sequence>
<dbReference type="GeneID" id="54296490"/>
<evidence type="ECO:0008006" key="5">
    <source>
        <dbReference type="Google" id="ProtNLM"/>
    </source>
</evidence>
<keyword evidence="2" id="KW-0539">Nucleus</keyword>
<dbReference type="PANTHER" id="PTHR37534">
    <property type="entry name" value="TRANSCRIPTIONAL ACTIVATOR PROTEIN UGA3"/>
    <property type="match status" value="1"/>
</dbReference>
<dbReference type="EMBL" id="ML995484">
    <property type="protein sequence ID" value="KAF2142693.1"/>
    <property type="molecule type" value="Genomic_DNA"/>
</dbReference>
<gene>
    <name evidence="3" type="ORF">K452DRAFT_270538</name>
</gene>